<evidence type="ECO:0000256" key="3">
    <source>
        <dbReference type="ARBA" id="ARBA00023265"/>
    </source>
</evidence>
<keyword evidence="2" id="KW-0611">Plant defense</keyword>
<dbReference type="InterPro" id="IPR050279">
    <property type="entry name" value="Plant_def-hormone_signal"/>
</dbReference>
<evidence type="ECO:0000313" key="7">
    <source>
        <dbReference type="Proteomes" id="UP000327013"/>
    </source>
</evidence>
<dbReference type="SUPFAM" id="SSF55961">
    <property type="entry name" value="Bet v1-like"/>
    <property type="match status" value="2"/>
</dbReference>
<dbReference type="GO" id="GO:0004864">
    <property type="term" value="F:protein phosphatase inhibitor activity"/>
    <property type="evidence" value="ECO:0007669"/>
    <property type="project" value="InterPro"/>
</dbReference>
<name>A0A5N6RFL3_9ROSI</name>
<comment type="similarity">
    <text evidence="1">Belongs to the BetVI family.</text>
</comment>
<evidence type="ECO:0000313" key="6">
    <source>
        <dbReference type="EMBL" id="KAE8076838.1"/>
    </source>
</evidence>
<proteinExistence type="inferred from homology"/>
<evidence type="ECO:0000259" key="5">
    <source>
        <dbReference type="Pfam" id="PF00407"/>
    </source>
</evidence>
<evidence type="ECO:0000256" key="2">
    <source>
        <dbReference type="ARBA" id="ARBA00022821"/>
    </source>
</evidence>
<dbReference type="GO" id="GO:0006952">
    <property type="term" value="P:defense response"/>
    <property type="evidence" value="ECO:0007669"/>
    <property type="project" value="UniProtKB-KW"/>
</dbReference>
<organism evidence="6 7">
    <name type="scientific">Carpinus fangiana</name>
    <dbReference type="NCBI Taxonomy" id="176857"/>
    <lineage>
        <taxon>Eukaryota</taxon>
        <taxon>Viridiplantae</taxon>
        <taxon>Streptophyta</taxon>
        <taxon>Embryophyta</taxon>
        <taxon>Tracheophyta</taxon>
        <taxon>Spermatophyta</taxon>
        <taxon>Magnoliopsida</taxon>
        <taxon>eudicotyledons</taxon>
        <taxon>Gunneridae</taxon>
        <taxon>Pentapetalae</taxon>
        <taxon>rosids</taxon>
        <taxon>fabids</taxon>
        <taxon>Fagales</taxon>
        <taxon>Betulaceae</taxon>
        <taxon>Carpinus</taxon>
    </lineage>
</organism>
<protein>
    <recommendedName>
        <fullName evidence="4">Allergen Car b I</fullName>
    </recommendedName>
</protein>
<dbReference type="PANTHER" id="PTHR31213:SF55">
    <property type="entry name" value="STRESS-INDUCED PROTEIN SAM22"/>
    <property type="match status" value="1"/>
</dbReference>
<dbReference type="GO" id="GO:0005634">
    <property type="term" value="C:nucleus"/>
    <property type="evidence" value="ECO:0007669"/>
    <property type="project" value="TreeGrafter"/>
</dbReference>
<dbReference type="PANTHER" id="PTHR31213">
    <property type="entry name" value="OS08G0374000 PROTEIN-RELATED"/>
    <property type="match status" value="1"/>
</dbReference>
<dbReference type="GO" id="GO:0009738">
    <property type="term" value="P:abscisic acid-activated signaling pathway"/>
    <property type="evidence" value="ECO:0007669"/>
    <property type="project" value="InterPro"/>
</dbReference>
<dbReference type="GO" id="GO:0038023">
    <property type="term" value="F:signaling receptor activity"/>
    <property type="evidence" value="ECO:0007669"/>
    <property type="project" value="InterPro"/>
</dbReference>
<dbReference type="PRINTS" id="PR00634">
    <property type="entry name" value="BETALLERGEN"/>
</dbReference>
<dbReference type="GO" id="GO:0005737">
    <property type="term" value="C:cytoplasm"/>
    <property type="evidence" value="ECO:0007669"/>
    <property type="project" value="TreeGrafter"/>
</dbReference>
<reference evidence="6 7" key="1">
    <citation type="submission" date="2019-06" db="EMBL/GenBank/DDBJ databases">
        <title>A chromosomal-level reference genome of Carpinus fangiana (Coryloideae, Betulaceae).</title>
        <authorList>
            <person name="Yang X."/>
            <person name="Wang Z."/>
            <person name="Zhang L."/>
            <person name="Hao G."/>
            <person name="Liu J."/>
            <person name="Yang Y."/>
        </authorList>
    </citation>
    <scope>NUCLEOTIDE SEQUENCE [LARGE SCALE GENOMIC DNA]</scope>
    <source>
        <strain evidence="6">Cfa_2016G</strain>
        <tissue evidence="6">Leaf</tissue>
    </source>
</reference>
<gene>
    <name evidence="6" type="ORF">FH972_015462</name>
</gene>
<dbReference type="InterPro" id="IPR023393">
    <property type="entry name" value="START-like_dom_sf"/>
</dbReference>
<feature type="domain" description="Bet v I/Major latex protein" evidence="5">
    <location>
        <begin position="1"/>
        <end position="174"/>
    </location>
</feature>
<dbReference type="InterPro" id="IPR024949">
    <property type="entry name" value="Bet_v_I_allergen"/>
</dbReference>
<evidence type="ECO:0000256" key="1">
    <source>
        <dbReference type="ARBA" id="ARBA00009744"/>
    </source>
</evidence>
<accession>A0A5N6RFL3</accession>
<dbReference type="Proteomes" id="UP000327013">
    <property type="component" value="Chromosome 6"/>
</dbReference>
<dbReference type="FunFam" id="3.30.530.20:FF:000007">
    <property type="entry name" value="Major pollen allergen Bet v 1-A"/>
    <property type="match status" value="1"/>
</dbReference>
<dbReference type="CDD" id="cd07816">
    <property type="entry name" value="Bet_v1-like"/>
    <property type="match status" value="1"/>
</dbReference>
<keyword evidence="7" id="KW-1185">Reference proteome</keyword>
<evidence type="ECO:0000256" key="4">
    <source>
        <dbReference type="ARBA" id="ARBA00076907"/>
    </source>
</evidence>
<keyword evidence="3" id="KW-0568">Pathogenesis-related protein</keyword>
<dbReference type="InterPro" id="IPR000916">
    <property type="entry name" value="Bet_v_I/MLP"/>
</dbReference>
<sequence>MGVYTYEHEVTSPLPPSRLFKAFVLDADNLIPKIFKHGPHGVKDVNVEVVEGHGGPGTIKKLFKAFVLDADNLIPKIFKHGPHGVKDVNVEVVEGHGGPGTIKNVVEGGPLSETLEKVSYETKLVASPDGGAIFKSTGKYYTKDHAEVNEEQIKAEDEKANGVFKAVEGYLLANPDAYN</sequence>
<dbReference type="EMBL" id="CM017326">
    <property type="protein sequence ID" value="KAE8076838.1"/>
    <property type="molecule type" value="Genomic_DNA"/>
</dbReference>
<dbReference type="Pfam" id="PF00407">
    <property type="entry name" value="Bet_v_1"/>
    <property type="match status" value="1"/>
</dbReference>
<dbReference type="GO" id="GO:0010427">
    <property type="term" value="F:abscisic acid binding"/>
    <property type="evidence" value="ECO:0007669"/>
    <property type="project" value="InterPro"/>
</dbReference>
<dbReference type="AlphaFoldDB" id="A0A5N6RFL3"/>
<dbReference type="Gene3D" id="3.30.530.20">
    <property type="match status" value="3"/>
</dbReference>